<dbReference type="Gene3D" id="2.60.120.620">
    <property type="entry name" value="q2cbj1_9rhob like domain"/>
    <property type="match status" value="1"/>
</dbReference>
<dbReference type="SUPFAM" id="SSF51197">
    <property type="entry name" value="Clavaminate synthase-like"/>
    <property type="match status" value="1"/>
</dbReference>
<dbReference type="InterPro" id="IPR008775">
    <property type="entry name" value="Phytyl_CoA_dOase-like"/>
</dbReference>
<protein>
    <recommendedName>
        <fullName evidence="2">Phytanoyl-CoA dioxygenase</fullName>
    </recommendedName>
</protein>
<evidence type="ECO:0008006" key="2">
    <source>
        <dbReference type="Google" id="ProtNLM"/>
    </source>
</evidence>
<dbReference type="PANTHER" id="PTHR20883">
    <property type="entry name" value="PHYTANOYL-COA DIOXYGENASE DOMAIN CONTAINING 1"/>
    <property type="match status" value="1"/>
</dbReference>
<sequence>MKSCETHMQVKKNKVTTKLRPPVSNEVVSTFQHDGVVLLRDVFGPWVEGVRQAIEQNKANPSWRERTYRPQTGSEAEFFQDYCVWSHFSGYRALVVDSPMSAIAAQLMGSKTARIFHDHVLVKEPGSTVVTPWHHDQPYYIVDGEQSVSFWVPLDPITRERSIEYVATSHKWGKIFKPKRFDGTDLYPNDIGETVPDIDAIRKELDIRGWEMQPGDAVAFNFRTLHGSPANTSTMRRRVTSIRWVGDDARFVKRPAKTSPYFPDLEYEDGAPFSGEQFPILYP</sequence>
<proteinExistence type="predicted"/>
<dbReference type="AlphaFoldDB" id="A0A381YLH3"/>
<name>A0A381YLH3_9ZZZZ</name>
<reference evidence="1" key="1">
    <citation type="submission" date="2018-05" db="EMBL/GenBank/DDBJ databases">
        <authorList>
            <person name="Lanie J.A."/>
            <person name="Ng W.-L."/>
            <person name="Kazmierczak K.M."/>
            <person name="Andrzejewski T.M."/>
            <person name="Davidsen T.M."/>
            <person name="Wayne K.J."/>
            <person name="Tettelin H."/>
            <person name="Glass J.I."/>
            <person name="Rusch D."/>
            <person name="Podicherti R."/>
            <person name="Tsui H.-C.T."/>
            <person name="Winkler M.E."/>
        </authorList>
    </citation>
    <scope>NUCLEOTIDE SEQUENCE</scope>
</reference>
<dbReference type="Pfam" id="PF05721">
    <property type="entry name" value="PhyH"/>
    <property type="match status" value="1"/>
</dbReference>
<gene>
    <name evidence="1" type="ORF">METZ01_LOCUS130197</name>
</gene>
<accession>A0A381YLH3</accession>
<dbReference type="EMBL" id="UINC01018417">
    <property type="protein sequence ID" value="SVA77343.1"/>
    <property type="molecule type" value="Genomic_DNA"/>
</dbReference>
<organism evidence="1">
    <name type="scientific">marine metagenome</name>
    <dbReference type="NCBI Taxonomy" id="408172"/>
    <lineage>
        <taxon>unclassified sequences</taxon>
        <taxon>metagenomes</taxon>
        <taxon>ecological metagenomes</taxon>
    </lineage>
</organism>
<evidence type="ECO:0000313" key="1">
    <source>
        <dbReference type="EMBL" id="SVA77343.1"/>
    </source>
</evidence>
<dbReference type="PANTHER" id="PTHR20883:SF49">
    <property type="entry name" value="PHYTANOYL-COA DIOXYGENASE"/>
    <property type="match status" value="1"/>
</dbReference>